<evidence type="ECO:0000313" key="2">
    <source>
        <dbReference type="EMBL" id="RVU14938.1"/>
    </source>
</evidence>
<organism evidence="2 3">
    <name type="scientific">Methylobacterium oryzihabitans</name>
    <dbReference type="NCBI Taxonomy" id="2499852"/>
    <lineage>
        <taxon>Bacteria</taxon>
        <taxon>Pseudomonadati</taxon>
        <taxon>Pseudomonadota</taxon>
        <taxon>Alphaproteobacteria</taxon>
        <taxon>Hyphomicrobiales</taxon>
        <taxon>Methylobacteriaceae</taxon>
        <taxon>Methylobacterium</taxon>
    </lineage>
</organism>
<accession>A0A3S2V5N1</accession>
<dbReference type="Proteomes" id="UP000286997">
    <property type="component" value="Unassembled WGS sequence"/>
</dbReference>
<dbReference type="RefSeq" id="WP_127732875.1">
    <property type="nucleotide sequence ID" value="NZ_SACP01000025.1"/>
</dbReference>
<dbReference type="AlphaFoldDB" id="A0A3S2V5N1"/>
<keyword evidence="3" id="KW-1185">Reference proteome</keyword>
<dbReference type="EMBL" id="SACP01000025">
    <property type="protein sequence ID" value="RVU14938.1"/>
    <property type="molecule type" value="Genomic_DNA"/>
</dbReference>
<evidence type="ECO:0000313" key="3">
    <source>
        <dbReference type="Proteomes" id="UP000286997"/>
    </source>
</evidence>
<sequence>MAARSNLRGGVTATMATCLCGRLATERSEAGRYFCAEHLPRRAPVPPPRPAPPSVPAPGPRQGELFDRT</sequence>
<proteinExistence type="predicted"/>
<name>A0A3S2V5N1_9HYPH</name>
<evidence type="ECO:0000256" key="1">
    <source>
        <dbReference type="SAM" id="MobiDB-lite"/>
    </source>
</evidence>
<gene>
    <name evidence="2" type="ORF">EOE48_21180</name>
</gene>
<feature type="region of interest" description="Disordered" evidence="1">
    <location>
        <begin position="40"/>
        <end position="69"/>
    </location>
</feature>
<comment type="caution">
    <text evidence="2">The sequence shown here is derived from an EMBL/GenBank/DDBJ whole genome shotgun (WGS) entry which is preliminary data.</text>
</comment>
<protein>
    <submittedName>
        <fullName evidence="2">Uncharacterized protein</fullName>
    </submittedName>
</protein>
<reference evidence="2 3" key="1">
    <citation type="submission" date="2019-01" db="EMBL/GenBank/DDBJ databases">
        <authorList>
            <person name="Chen W.-M."/>
        </authorList>
    </citation>
    <scope>NUCLEOTIDE SEQUENCE [LARGE SCALE GENOMIC DNA]</scope>
    <source>
        <strain evidence="2 3">TER-1</strain>
    </source>
</reference>
<feature type="compositionally biased region" description="Pro residues" evidence="1">
    <location>
        <begin position="43"/>
        <end position="59"/>
    </location>
</feature>